<feature type="transmembrane region" description="Helical" evidence="1">
    <location>
        <begin position="50"/>
        <end position="77"/>
    </location>
</feature>
<keyword evidence="1" id="KW-0472">Membrane</keyword>
<feature type="transmembrane region" description="Helical" evidence="1">
    <location>
        <begin position="110"/>
        <end position="133"/>
    </location>
</feature>
<reference evidence="2" key="1">
    <citation type="submission" date="2022-10" db="EMBL/GenBank/DDBJ databases">
        <title>Characterization and whole genome sequencing of a new Roseateles species, isolated from fresh water.</title>
        <authorList>
            <person name="Guliayeva D.Y."/>
            <person name="Akhremchuk A.E."/>
            <person name="Sikolenko M.A."/>
            <person name="Valentovich L.N."/>
            <person name="Sidarenka A.V."/>
        </authorList>
    </citation>
    <scope>NUCLEOTIDE SEQUENCE</scope>
    <source>
        <strain evidence="2">BIM B-1768</strain>
    </source>
</reference>
<dbReference type="EMBL" id="CP104562">
    <property type="protein sequence ID" value="UXH77981.1"/>
    <property type="molecule type" value="Genomic_DNA"/>
</dbReference>
<keyword evidence="1" id="KW-1133">Transmembrane helix</keyword>
<dbReference type="RefSeq" id="WP_261757745.1">
    <property type="nucleotide sequence ID" value="NZ_CP104562.2"/>
</dbReference>
<evidence type="ECO:0000313" key="3">
    <source>
        <dbReference type="Proteomes" id="UP001064933"/>
    </source>
</evidence>
<dbReference type="Proteomes" id="UP001064933">
    <property type="component" value="Chromosome"/>
</dbReference>
<accession>A0ABY6AXS4</accession>
<keyword evidence="3" id="KW-1185">Reference proteome</keyword>
<evidence type="ECO:0008006" key="4">
    <source>
        <dbReference type="Google" id="ProtNLM"/>
    </source>
</evidence>
<feature type="transmembrane region" description="Helical" evidence="1">
    <location>
        <begin position="185"/>
        <end position="204"/>
    </location>
</feature>
<proteinExistence type="predicted"/>
<feature type="transmembrane region" description="Helical" evidence="1">
    <location>
        <begin position="17"/>
        <end position="38"/>
    </location>
</feature>
<feature type="transmembrane region" description="Helical" evidence="1">
    <location>
        <begin position="269"/>
        <end position="289"/>
    </location>
</feature>
<keyword evidence="1" id="KW-0812">Transmembrane</keyword>
<feature type="transmembrane region" description="Helical" evidence="1">
    <location>
        <begin position="153"/>
        <end position="178"/>
    </location>
</feature>
<evidence type="ECO:0000256" key="1">
    <source>
        <dbReference type="SAM" id="Phobius"/>
    </source>
</evidence>
<sequence>MTIFKTLLLREWLQYKWVWCGLVGACLLLMGLAVSVSTMNEVDLPTPEPIMLIVAGVTLGVVMTVVILAAAWQLMLVPRRDQQDRSIEYWASLPGSHASSLLAPIVAHGVLMPIGALVAAIVIGAPLGVWMAVRELGAEALQQMQWSPLILAWAWMSMRLLLGMVLAALWLAPIMLFLMAAAAWLRIWGAALVVVVLQIFTRLYDITLFKSVMAAQLDGVRIAFAASSQGTTIHASDDQPFAMEQFYEVLFKIPQWAPADMVHALQHAAGVQFIGGLIFAGLCFWLLVLQRKRSL</sequence>
<protein>
    <recommendedName>
        <fullName evidence="4">ABC transporter permease</fullName>
    </recommendedName>
</protein>
<gene>
    <name evidence="2" type="ORF">N4261_23985</name>
</gene>
<name>A0ABY6AXS4_9BURK</name>
<evidence type="ECO:0000313" key="2">
    <source>
        <dbReference type="EMBL" id="UXH77981.1"/>
    </source>
</evidence>
<organism evidence="2 3">
    <name type="scientific">Roseateles amylovorans</name>
    <dbReference type="NCBI Taxonomy" id="2978473"/>
    <lineage>
        <taxon>Bacteria</taxon>
        <taxon>Pseudomonadati</taxon>
        <taxon>Pseudomonadota</taxon>
        <taxon>Betaproteobacteria</taxon>
        <taxon>Burkholderiales</taxon>
        <taxon>Sphaerotilaceae</taxon>
        <taxon>Roseateles</taxon>
    </lineage>
</organism>